<dbReference type="Gene3D" id="2.20.200.10">
    <property type="entry name" value="Outer membrane efflux proteins (OEP)"/>
    <property type="match status" value="1"/>
</dbReference>
<feature type="coiled-coil region" evidence="3">
    <location>
        <begin position="399"/>
        <end position="455"/>
    </location>
</feature>
<evidence type="ECO:0000313" key="5">
    <source>
        <dbReference type="EMBL" id="SEP11042.1"/>
    </source>
</evidence>
<dbReference type="STRING" id="406100.SAMN04488052_11037"/>
<keyword evidence="2" id="KW-0564">Palmitate</keyword>
<dbReference type="GO" id="GO:0015562">
    <property type="term" value="F:efflux transmembrane transporter activity"/>
    <property type="evidence" value="ECO:0007669"/>
    <property type="project" value="InterPro"/>
</dbReference>
<organism evidence="5 6">
    <name type="scientific">Aquisalimonas asiatica</name>
    <dbReference type="NCBI Taxonomy" id="406100"/>
    <lineage>
        <taxon>Bacteria</taxon>
        <taxon>Pseudomonadati</taxon>
        <taxon>Pseudomonadota</taxon>
        <taxon>Gammaproteobacteria</taxon>
        <taxon>Chromatiales</taxon>
        <taxon>Ectothiorhodospiraceae</taxon>
        <taxon>Aquisalimonas</taxon>
    </lineage>
</organism>
<dbReference type="GO" id="GO:0009279">
    <property type="term" value="C:cell outer membrane"/>
    <property type="evidence" value="ECO:0007669"/>
    <property type="project" value="UniProtKB-SubCell"/>
</dbReference>
<dbReference type="OrthoDB" id="9770517at2"/>
<dbReference type="SUPFAM" id="SSF56954">
    <property type="entry name" value="Outer membrane efflux proteins (OEP)"/>
    <property type="match status" value="1"/>
</dbReference>
<dbReference type="PANTHER" id="PTHR30203:SF33">
    <property type="entry name" value="BLR4455 PROTEIN"/>
    <property type="match status" value="1"/>
</dbReference>
<evidence type="ECO:0000313" key="6">
    <source>
        <dbReference type="Proteomes" id="UP000199657"/>
    </source>
</evidence>
<dbReference type="InterPro" id="IPR003423">
    <property type="entry name" value="OMP_efflux"/>
</dbReference>
<name>A0A1H8V6D5_9GAMM</name>
<dbReference type="InterPro" id="IPR010131">
    <property type="entry name" value="MdtP/NodT-like"/>
</dbReference>
<dbReference type="Proteomes" id="UP000199657">
    <property type="component" value="Unassembled WGS sequence"/>
</dbReference>
<evidence type="ECO:0000256" key="1">
    <source>
        <dbReference type="ARBA" id="ARBA00007613"/>
    </source>
</evidence>
<dbReference type="EMBL" id="FOEG01000010">
    <property type="protein sequence ID" value="SEP11042.1"/>
    <property type="molecule type" value="Genomic_DNA"/>
</dbReference>
<sequence length="482" mass="52464">MRKLLSLAASAALIAGCAVGPEYERPETELPDEWPEHELFDTTEDADWQAWWTHFDDPVLDDLVERALDDNLDVRLQAERVMEAHARLGLADAERMPTVDAQAEAARERQPEATTPIPGAEGTGNLFSVSGMLGYELDLWGRLASQRDAAEGMLLESAFSRDAVRLNVATDVVTTYINLRAAEEQLALTEETVRSRQRSLDIEEARYEEGSADALAVRQARSELETTRASLPPLREQVMTLESALAVLVGAQPGELLGELDFGEGRLRELELPDAMPEDTPADILRRRPDIRAAEAGLMASTAEIGVAEANRLPQVSLSAMLGTAATATGDLFTGPAETWGLGASVGGPLFDFGRGRAQVDTAESLREQAEIQYNITVTTAFREVRDALIVYDTSSDRIEAVGRQLEAIEDTRDMAELQYDEGLTGLFELLDAERALLEAELTAVEATRDRLSATATLFKAMGGGWDGSAAHVLDAHDVEAR</sequence>
<dbReference type="AlphaFoldDB" id="A0A1H8V6D5"/>
<evidence type="ECO:0000256" key="3">
    <source>
        <dbReference type="SAM" id="Coils"/>
    </source>
</evidence>
<reference evidence="5 6" key="1">
    <citation type="submission" date="2016-10" db="EMBL/GenBank/DDBJ databases">
        <authorList>
            <person name="de Groot N.N."/>
        </authorList>
    </citation>
    <scope>NUCLEOTIDE SEQUENCE [LARGE SCALE GENOMIC DNA]</scope>
    <source>
        <strain evidence="5 6">CGMCC 1.6291</strain>
    </source>
</reference>
<protein>
    <submittedName>
        <fullName evidence="5">Outer membrane protein, multidrug efflux system</fullName>
    </submittedName>
</protein>
<keyword evidence="2" id="KW-1134">Transmembrane beta strand</keyword>
<dbReference type="RefSeq" id="WP_091645682.1">
    <property type="nucleotide sequence ID" value="NZ_FOEG01000010.1"/>
</dbReference>
<feature type="region of interest" description="Disordered" evidence="4">
    <location>
        <begin position="100"/>
        <end position="122"/>
    </location>
</feature>
<dbReference type="PROSITE" id="PS51257">
    <property type="entry name" value="PROKAR_LIPOPROTEIN"/>
    <property type="match status" value="1"/>
</dbReference>
<keyword evidence="3" id="KW-0175">Coiled coil</keyword>
<comment type="subcellular location">
    <subcellularLocation>
        <location evidence="2">Cell outer membrane</location>
        <topology evidence="2">Lipid-anchor</topology>
    </subcellularLocation>
</comment>
<dbReference type="Gene3D" id="1.20.1600.10">
    <property type="entry name" value="Outer membrane efflux proteins (OEP)"/>
    <property type="match status" value="1"/>
</dbReference>
<keyword evidence="2" id="KW-0472">Membrane</keyword>
<keyword evidence="6" id="KW-1185">Reference proteome</keyword>
<accession>A0A1H8V6D5</accession>
<dbReference type="PANTHER" id="PTHR30203">
    <property type="entry name" value="OUTER MEMBRANE CATION EFFLUX PROTEIN"/>
    <property type="match status" value="1"/>
</dbReference>
<evidence type="ECO:0000256" key="4">
    <source>
        <dbReference type="SAM" id="MobiDB-lite"/>
    </source>
</evidence>
<keyword evidence="2" id="KW-0812">Transmembrane</keyword>
<dbReference type="NCBIfam" id="TIGR01845">
    <property type="entry name" value="outer_NodT"/>
    <property type="match status" value="1"/>
</dbReference>
<dbReference type="Pfam" id="PF02321">
    <property type="entry name" value="OEP"/>
    <property type="match status" value="2"/>
</dbReference>
<comment type="similarity">
    <text evidence="1 2">Belongs to the outer membrane factor (OMF) (TC 1.B.17) family.</text>
</comment>
<gene>
    <name evidence="5" type="ORF">SAMN04488052_11037</name>
</gene>
<keyword evidence="2" id="KW-0449">Lipoprotein</keyword>
<evidence type="ECO:0000256" key="2">
    <source>
        <dbReference type="RuleBase" id="RU362097"/>
    </source>
</evidence>
<proteinExistence type="inferred from homology"/>